<reference evidence="3 4" key="1">
    <citation type="submission" date="2018-11" db="EMBL/GenBank/DDBJ databases">
        <title>Sequencing the genomes of 1000 actinobacteria strains.</title>
        <authorList>
            <person name="Klenk H.-P."/>
        </authorList>
    </citation>
    <scope>NUCLEOTIDE SEQUENCE [LARGE SCALE GENOMIC DNA]</scope>
    <source>
        <strain evidence="3 4">DSM 44231</strain>
    </source>
</reference>
<comment type="caution">
    <text evidence="3">The sequence shown here is derived from an EMBL/GenBank/DDBJ whole genome shotgun (WGS) entry which is preliminary data.</text>
</comment>
<feature type="signal peptide" evidence="1">
    <location>
        <begin position="1"/>
        <end position="33"/>
    </location>
</feature>
<organism evidence="3 4">
    <name type="scientific">Saccharothrix texasensis</name>
    <dbReference type="NCBI Taxonomy" id="103734"/>
    <lineage>
        <taxon>Bacteria</taxon>
        <taxon>Bacillati</taxon>
        <taxon>Actinomycetota</taxon>
        <taxon>Actinomycetes</taxon>
        <taxon>Pseudonocardiales</taxon>
        <taxon>Pseudonocardiaceae</taxon>
        <taxon>Saccharothrix</taxon>
    </lineage>
</organism>
<evidence type="ECO:0000313" key="3">
    <source>
        <dbReference type="EMBL" id="ROP36959.1"/>
    </source>
</evidence>
<keyword evidence="4" id="KW-1185">Reference proteome</keyword>
<accession>A0A3N1H379</accession>
<protein>
    <submittedName>
        <fullName evidence="3">Uncharacterized protein DUF4232</fullName>
    </submittedName>
</protein>
<dbReference type="InterPro" id="IPR025326">
    <property type="entry name" value="DUF4232"/>
</dbReference>
<sequence>MNARSGNRPHCATIGGVPRFLFLLLFAVSACTAAPPAPPTPSPSADACPTGVEYAVAGEDAASGLRVLTLELTNCGTEALELEGYPSVTVLDADHAPLPVAVGRGSSGISAVEAFDTAPLPVTVRPGESAVTGLLWRNTYTDTSTPPVVGEHLELALTTGGPPQVFTPTREGDGTALTIDLGSTGELGLRPWTAAP</sequence>
<keyword evidence="1" id="KW-0732">Signal</keyword>
<dbReference type="AlphaFoldDB" id="A0A3N1H379"/>
<feature type="domain" description="DUF4232" evidence="2">
    <location>
        <begin position="50"/>
        <end position="192"/>
    </location>
</feature>
<proteinExistence type="predicted"/>
<evidence type="ECO:0000256" key="1">
    <source>
        <dbReference type="SAM" id="SignalP"/>
    </source>
</evidence>
<dbReference type="Proteomes" id="UP000268727">
    <property type="component" value="Unassembled WGS sequence"/>
</dbReference>
<gene>
    <name evidence="3" type="ORF">EDD40_2240</name>
</gene>
<name>A0A3N1H379_9PSEU</name>
<feature type="chain" id="PRO_5038881462" evidence="1">
    <location>
        <begin position="34"/>
        <end position="196"/>
    </location>
</feature>
<evidence type="ECO:0000313" key="4">
    <source>
        <dbReference type="Proteomes" id="UP000268727"/>
    </source>
</evidence>
<dbReference type="Pfam" id="PF14016">
    <property type="entry name" value="DUF4232"/>
    <property type="match status" value="1"/>
</dbReference>
<dbReference type="EMBL" id="RJKM01000001">
    <property type="protein sequence ID" value="ROP36959.1"/>
    <property type="molecule type" value="Genomic_DNA"/>
</dbReference>
<evidence type="ECO:0000259" key="2">
    <source>
        <dbReference type="Pfam" id="PF14016"/>
    </source>
</evidence>
<dbReference type="PROSITE" id="PS51257">
    <property type="entry name" value="PROKAR_LIPOPROTEIN"/>
    <property type="match status" value="1"/>
</dbReference>